<reference evidence="6 7" key="1">
    <citation type="journal article" date="2015" name="Nature">
        <title>rRNA introns, odd ribosomes, and small enigmatic genomes across a large radiation of phyla.</title>
        <authorList>
            <person name="Brown C.T."/>
            <person name="Hug L.A."/>
            <person name="Thomas B.C."/>
            <person name="Sharon I."/>
            <person name="Castelle C.J."/>
            <person name="Singh A."/>
            <person name="Wilkins M.J."/>
            <person name="Williams K.H."/>
            <person name="Banfield J.F."/>
        </authorList>
    </citation>
    <scope>NUCLEOTIDE SEQUENCE [LARGE SCALE GENOMIC DNA]</scope>
</reference>
<name>A0A0G1CG24_9BACT</name>
<dbReference type="PANTHER" id="PTHR10359:SF19">
    <property type="entry name" value="DNA REPAIR GLYCOSYLASE MJ1434-RELATED"/>
    <property type="match status" value="1"/>
</dbReference>
<dbReference type="CDD" id="cd00056">
    <property type="entry name" value="ENDO3c"/>
    <property type="match status" value="1"/>
</dbReference>
<evidence type="ECO:0000256" key="4">
    <source>
        <dbReference type="ARBA" id="ARBA00023014"/>
    </source>
</evidence>
<dbReference type="PATRIC" id="fig|1619039.3.peg.166"/>
<dbReference type="Gene3D" id="1.10.1670.10">
    <property type="entry name" value="Helix-hairpin-Helix base-excision DNA repair enzymes (C-terminal)"/>
    <property type="match status" value="1"/>
</dbReference>
<keyword evidence="2" id="KW-0479">Metal-binding</keyword>
<feature type="domain" description="HhH-GPD" evidence="5">
    <location>
        <begin position="53"/>
        <end position="217"/>
    </location>
</feature>
<keyword evidence="3" id="KW-0408">Iron</keyword>
<sequence length="221" mass="25674">MVNTKQSKIFTLNPTASDLNFSRLLKTHGPQYWWPISGSKKDVLLEIALGAILTQNTSWSNVEKALDCLKKEHFLNLPAILKCPQAKLEKCLKSSGYFRQKAKKIKIFTKWLEKKYGGSLGNFFKSEDVLKMRGELLSLWGIGRETADSILLYAGGKPIFVIDTYTKRFCAKMGIQFKDYDEYRAFFENKLYNKLKKWPRVKLYNEFHALIVRWGKEKNGR</sequence>
<dbReference type="AlphaFoldDB" id="A0A0G1CG24"/>
<dbReference type="Proteomes" id="UP000034837">
    <property type="component" value="Unassembled WGS sequence"/>
</dbReference>
<keyword evidence="1" id="KW-0004">4Fe-4S</keyword>
<dbReference type="InterPro" id="IPR023170">
    <property type="entry name" value="HhH_base_excis_C"/>
</dbReference>
<evidence type="ECO:0000259" key="5">
    <source>
        <dbReference type="SMART" id="SM00478"/>
    </source>
</evidence>
<dbReference type="EMBL" id="LCDO01000001">
    <property type="protein sequence ID" value="KKS57516.1"/>
    <property type="molecule type" value="Genomic_DNA"/>
</dbReference>
<dbReference type="GO" id="GO:0051539">
    <property type="term" value="F:4 iron, 4 sulfur cluster binding"/>
    <property type="evidence" value="ECO:0007669"/>
    <property type="project" value="UniProtKB-KW"/>
</dbReference>
<organism evidence="6 7">
    <name type="scientific">Candidatus Magasanikbacteria bacterium GW2011_GWA2_42_32</name>
    <dbReference type="NCBI Taxonomy" id="1619039"/>
    <lineage>
        <taxon>Bacteria</taxon>
        <taxon>Candidatus Magasanikiibacteriota</taxon>
    </lineage>
</organism>
<dbReference type="Gene3D" id="1.10.340.30">
    <property type="entry name" value="Hypothetical protein, domain 2"/>
    <property type="match status" value="1"/>
</dbReference>
<dbReference type="SUPFAM" id="SSF48150">
    <property type="entry name" value="DNA-glycosylase"/>
    <property type="match status" value="1"/>
</dbReference>
<evidence type="ECO:0000313" key="7">
    <source>
        <dbReference type="Proteomes" id="UP000034837"/>
    </source>
</evidence>
<dbReference type="Pfam" id="PF00730">
    <property type="entry name" value="HhH-GPD"/>
    <property type="match status" value="1"/>
</dbReference>
<gene>
    <name evidence="6" type="ORF">UV20_C0001G0156</name>
</gene>
<dbReference type="PIRSF" id="PIRSF001435">
    <property type="entry name" value="Nth"/>
    <property type="match status" value="1"/>
</dbReference>
<evidence type="ECO:0000256" key="3">
    <source>
        <dbReference type="ARBA" id="ARBA00023004"/>
    </source>
</evidence>
<comment type="caution">
    <text evidence="6">The sequence shown here is derived from an EMBL/GenBank/DDBJ whole genome shotgun (WGS) entry which is preliminary data.</text>
</comment>
<evidence type="ECO:0000313" key="6">
    <source>
        <dbReference type="EMBL" id="KKS57516.1"/>
    </source>
</evidence>
<dbReference type="GO" id="GO:0046872">
    <property type="term" value="F:metal ion binding"/>
    <property type="evidence" value="ECO:0007669"/>
    <property type="project" value="UniProtKB-KW"/>
</dbReference>
<evidence type="ECO:0000256" key="2">
    <source>
        <dbReference type="ARBA" id="ARBA00022723"/>
    </source>
</evidence>
<dbReference type="GO" id="GO:0006284">
    <property type="term" value="P:base-excision repair"/>
    <property type="evidence" value="ECO:0007669"/>
    <property type="project" value="InterPro"/>
</dbReference>
<dbReference type="InterPro" id="IPR003265">
    <property type="entry name" value="HhH-GPD_domain"/>
</dbReference>
<keyword evidence="4" id="KW-0411">Iron-sulfur</keyword>
<proteinExistence type="predicted"/>
<dbReference type="PANTHER" id="PTHR10359">
    <property type="entry name" value="A/G-SPECIFIC ADENINE GLYCOSYLASE/ENDONUCLEASE III"/>
    <property type="match status" value="1"/>
</dbReference>
<dbReference type="GO" id="GO:0003824">
    <property type="term" value="F:catalytic activity"/>
    <property type="evidence" value="ECO:0007669"/>
    <property type="project" value="InterPro"/>
</dbReference>
<dbReference type="InterPro" id="IPR011257">
    <property type="entry name" value="DNA_glycosylase"/>
</dbReference>
<protein>
    <submittedName>
        <fullName evidence="6">HhH-GPD protein</fullName>
    </submittedName>
</protein>
<accession>A0A0G1CG24</accession>
<dbReference type="SMART" id="SM00478">
    <property type="entry name" value="ENDO3c"/>
    <property type="match status" value="1"/>
</dbReference>
<evidence type="ECO:0000256" key="1">
    <source>
        <dbReference type="ARBA" id="ARBA00022485"/>
    </source>
</evidence>